<dbReference type="EMBL" id="FQYU01000001">
    <property type="protein sequence ID" value="SHI62914.1"/>
    <property type="molecule type" value="Genomic_DNA"/>
</dbReference>
<dbReference type="CDD" id="cd07177">
    <property type="entry name" value="terB_like"/>
    <property type="match status" value="1"/>
</dbReference>
<reference evidence="2" key="1">
    <citation type="submission" date="2016-11" db="EMBL/GenBank/DDBJ databases">
        <authorList>
            <person name="Varghese N."/>
            <person name="Submissions S."/>
        </authorList>
    </citation>
    <scope>NUCLEOTIDE SEQUENCE [LARGE SCALE GENOMIC DNA]</scope>
    <source>
        <strain evidence="2">DSM 19858</strain>
    </source>
</reference>
<dbReference type="Proteomes" id="UP000184543">
    <property type="component" value="Unassembled WGS sequence"/>
</dbReference>
<keyword evidence="2" id="KW-1185">Reference proteome</keyword>
<organism evidence="1 2">
    <name type="scientific">Pseudozobellia thermophila</name>
    <dbReference type="NCBI Taxonomy" id="192903"/>
    <lineage>
        <taxon>Bacteria</taxon>
        <taxon>Pseudomonadati</taxon>
        <taxon>Bacteroidota</taxon>
        <taxon>Flavobacteriia</taxon>
        <taxon>Flavobacteriales</taxon>
        <taxon>Flavobacteriaceae</taxon>
        <taxon>Pseudozobellia</taxon>
    </lineage>
</organism>
<name>A0A1M6CQ46_9FLAO</name>
<dbReference type="Gene3D" id="1.10.3680.10">
    <property type="entry name" value="TerB-like"/>
    <property type="match status" value="1"/>
</dbReference>
<accession>A0A1M6CQ46</accession>
<evidence type="ECO:0000313" key="2">
    <source>
        <dbReference type="Proteomes" id="UP000184543"/>
    </source>
</evidence>
<dbReference type="InterPro" id="IPR029024">
    <property type="entry name" value="TerB-like"/>
</dbReference>
<proteinExistence type="predicted"/>
<dbReference type="SUPFAM" id="SSF158682">
    <property type="entry name" value="TerB-like"/>
    <property type="match status" value="1"/>
</dbReference>
<dbReference type="OrthoDB" id="1450066at2"/>
<gene>
    <name evidence="1" type="ORF">SAMN04488513_101833</name>
</gene>
<sequence length="109" mass="12454">MEFEEVEKRAIVTMSYEVILADGTVHPDEVKALHRLREELCIDDHIVKEAQTISADEALIPLHNMSFEKKKKLGQILDTIAQSDKHLHEKEMDLIIQTFKNIGIGSESE</sequence>
<dbReference type="STRING" id="192903.SAMN04488513_101833"/>
<dbReference type="RefSeq" id="WP_072988901.1">
    <property type="nucleotide sequence ID" value="NZ_FQYU01000001.1"/>
</dbReference>
<protein>
    <submittedName>
        <fullName evidence="1">Uncharacterized conserved protein, tellurite resistance protein B (TerB) family</fullName>
    </submittedName>
</protein>
<dbReference type="AlphaFoldDB" id="A0A1M6CQ46"/>
<evidence type="ECO:0000313" key="1">
    <source>
        <dbReference type="EMBL" id="SHI62914.1"/>
    </source>
</evidence>